<reference evidence="1 2" key="1">
    <citation type="submission" date="2017-04" db="EMBL/GenBank/DDBJ databases">
        <authorList>
            <person name="Afonso C.L."/>
            <person name="Miller P.J."/>
            <person name="Scott M.A."/>
            <person name="Spackman E."/>
            <person name="Goraichik I."/>
            <person name="Dimitrov K.M."/>
            <person name="Suarez D.L."/>
            <person name="Swayne D.E."/>
        </authorList>
    </citation>
    <scope>NUCLEOTIDE SEQUENCE [LARGE SCALE GENOMIC DNA]</scope>
    <source>
        <strain evidence="1 2">KR-140</strain>
    </source>
</reference>
<dbReference type="RefSeq" id="WP_084045022.1">
    <property type="nucleotide sequence ID" value="NZ_FWWU01000001.1"/>
</dbReference>
<sequence>MDTEKLESLLKDIDRHGAMLEFEARSVHSEDLVDIAIARNFIRIMETEIGKIAYLAHKGRIMVGHSSGYIPSEESLINAVFLRQVEKDLTKKGYETSVNERRNSVVYYENGKKVLVLAKQDGYTRVGIRRLYAKEVLSNEFSEMHVYCYDADKIEMIRLRDAFYEPEPGRKKLALDPEKFKLFNFSPKAFTQES</sequence>
<organism evidence="1 2">
    <name type="scientific">Deinococcus hopiensis KR-140</name>
    <dbReference type="NCBI Taxonomy" id="695939"/>
    <lineage>
        <taxon>Bacteria</taxon>
        <taxon>Thermotogati</taxon>
        <taxon>Deinococcota</taxon>
        <taxon>Deinococci</taxon>
        <taxon>Deinococcales</taxon>
        <taxon>Deinococcaceae</taxon>
        <taxon>Deinococcus</taxon>
    </lineage>
</organism>
<dbReference type="STRING" id="695939.SAMN00790413_03979"/>
<accession>A0A1W1U9W6</accession>
<dbReference type="EMBL" id="FWWU01000001">
    <property type="protein sequence ID" value="SMB77875.1"/>
    <property type="molecule type" value="Genomic_DNA"/>
</dbReference>
<dbReference type="OrthoDB" id="63952at2"/>
<proteinExistence type="predicted"/>
<keyword evidence="2" id="KW-1185">Reference proteome</keyword>
<dbReference type="Proteomes" id="UP000192582">
    <property type="component" value="Unassembled WGS sequence"/>
</dbReference>
<evidence type="ECO:0000313" key="1">
    <source>
        <dbReference type="EMBL" id="SMB77875.1"/>
    </source>
</evidence>
<dbReference type="AlphaFoldDB" id="A0A1W1U9W6"/>
<gene>
    <name evidence="1" type="ORF">SAMN00790413_03979</name>
</gene>
<name>A0A1W1U9W6_9DEIO</name>
<protein>
    <submittedName>
        <fullName evidence="1">Uncharacterized protein</fullName>
    </submittedName>
</protein>
<evidence type="ECO:0000313" key="2">
    <source>
        <dbReference type="Proteomes" id="UP000192582"/>
    </source>
</evidence>